<dbReference type="Proteomes" id="UP001652432">
    <property type="component" value="Unassembled WGS sequence"/>
</dbReference>
<sequence>MGKYDTCMKEFLQNKDWFADLFNGCCFQGRQIIRAEDLREASENYVITDKGMPGKTRQKDTEIIRDVKMVLGSGMVLQVLAVESQSYIDYAMPVRCMGYDAAEYRRQLKERKQERRLLMNSEIRLKNPALSMDETLSGILRSDRLHPVYTLCLYSGTEPWDGPRKLSDMMAFDPQNQNLQSLFEEYHLHLFCINEQHIFDAFHSDLKPLFQAMNCRNNKKKMIELMKDETYSHLNEDT</sequence>
<keyword evidence="2" id="KW-1185">Reference proteome</keyword>
<accession>A0ABT2T6K2</accession>
<protein>
    <recommendedName>
        <fullName evidence="3">Transposase, YhgA-like</fullName>
    </recommendedName>
</protein>
<comment type="caution">
    <text evidence="1">The sequence shown here is derived from an EMBL/GenBank/DDBJ whole genome shotgun (WGS) entry which is preliminary data.</text>
</comment>
<reference evidence="1 2" key="1">
    <citation type="journal article" date="2021" name="ISME Commun">
        <title>Automated analysis of genomic sequences facilitates high-throughput and comprehensive description of bacteria.</title>
        <authorList>
            <person name="Hitch T.C.A."/>
        </authorList>
    </citation>
    <scope>NUCLEOTIDE SEQUENCE [LARGE SCALE GENOMIC DNA]</scope>
    <source>
        <strain evidence="1 2">Sanger_18</strain>
    </source>
</reference>
<gene>
    <name evidence="1" type="ORF">OCV77_13545</name>
</gene>
<proteinExistence type="predicted"/>
<dbReference type="RefSeq" id="WP_262575546.1">
    <property type="nucleotide sequence ID" value="NZ_JAOQKJ010000012.1"/>
</dbReference>
<evidence type="ECO:0000313" key="2">
    <source>
        <dbReference type="Proteomes" id="UP001652432"/>
    </source>
</evidence>
<evidence type="ECO:0000313" key="1">
    <source>
        <dbReference type="EMBL" id="MCU6745496.1"/>
    </source>
</evidence>
<dbReference type="EMBL" id="JAOQKJ010000012">
    <property type="protein sequence ID" value="MCU6745496.1"/>
    <property type="molecule type" value="Genomic_DNA"/>
</dbReference>
<evidence type="ECO:0008006" key="3">
    <source>
        <dbReference type="Google" id="ProtNLM"/>
    </source>
</evidence>
<name>A0ABT2T6K2_9FIRM</name>
<organism evidence="1 2">
    <name type="scientific">Suilimivivens aceti</name>
    <dbReference type="NCBI Taxonomy" id="2981774"/>
    <lineage>
        <taxon>Bacteria</taxon>
        <taxon>Bacillati</taxon>
        <taxon>Bacillota</taxon>
        <taxon>Clostridia</taxon>
        <taxon>Lachnospirales</taxon>
        <taxon>Lachnospiraceae</taxon>
        <taxon>Suilimivivens</taxon>
    </lineage>
</organism>